<dbReference type="GO" id="GO:0046872">
    <property type="term" value="F:metal ion binding"/>
    <property type="evidence" value="ECO:0007669"/>
    <property type="project" value="UniProtKB-KW"/>
</dbReference>
<keyword evidence="6" id="KW-0963">Cytoplasm</keyword>
<evidence type="ECO:0000256" key="9">
    <source>
        <dbReference type="ARBA" id="ARBA00022833"/>
    </source>
</evidence>
<dbReference type="GO" id="GO:0005737">
    <property type="term" value="C:cytoplasm"/>
    <property type="evidence" value="ECO:0007669"/>
    <property type="project" value="UniProtKB-SubCell"/>
</dbReference>
<comment type="cofactor">
    <cofactor evidence="1">
        <name>Zn(2+)</name>
        <dbReference type="ChEBI" id="CHEBI:29105"/>
    </cofactor>
</comment>
<evidence type="ECO:0000256" key="13">
    <source>
        <dbReference type="ARBA" id="ARBA00060700"/>
    </source>
</evidence>
<dbReference type="GO" id="GO:0008835">
    <property type="term" value="F:diaminohydroxyphosphoribosylaminopyrimidine deaminase activity"/>
    <property type="evidence" value="ECO:0007669"/>
    <property type="project" value="TreeGrafter"/>
</dbReference>
<dbReference type="GO" id="GO:0004131">
    <property type="term" value="F:cytosine deaminase activity"/>
    <property type="evidence" value="ECO:0007669"/>
    <property type="project" value="UniProtKB-EC"/>
</dbReference>
<dbReference type="AlphaFoldDB" id="A0A9P9A370"/>
<evidence type="ECO:0000256" key="4">
    <source>
        <dbReference type="ARBA" id="ARBA00006576"/>
    </source>
</evidence>
<dbReference type="RefSeq" id="XP_045964283.1">
    <property type="nucleotide sequence ID" value="XM_046101428.1"/>
</dbReference>
<evidence type="ECO:0000256" key="12">
    <source>
        <dbReference type="ARBA" id="ARBA00056232"/>
    </source>
</evidence>
<dbReference type="PROSITE" id="PS51747">
    <property type="entry name" value="CYT_DCMP_DEAMINASES_2"/>
    <property type="match status" value="1"/>
</dbReference>
<evidence type="ECO:0000313" key="18">
    <source>
        <dbReference type="EMBL" id="KAH6660152.1"/>
    </source>
</evidence>
<dbReference type="GO" id="GO:0008655">
    <property type="term" value="P:pyrimidine-containing compound salvage"/>
    <property type="evidence" value="ECO:0007669"/>
    <property type="project" value="TreeGrafter"/>
</dbReference>
<evidence type="ECO:0000256" key="15">
    <source>
        <dbReference type="ARBA" id="ARBA00074321"/>
    </source>
</evidence>
<comment type="caution">
    <text evidence="18">The sequence shown here is derived from an EMBL/GenBank/DDBJ whole genome shotgun (WGS) entry which is preliminary data.</text>
</comment>
<name>A0A9P9A370_9PEZI</name>
<dbReference type="OrthoDB" id="408702at2759"/>
<evidence type="ECO:0000256" key="8">
    <source>
        <dbReference type="ARBA" id="ARBA00022801"/>
    </source>
</evidence>
<evidence type="ECO:0000256" key="2">
    <source>
        <dbReference type="ARBA" id="ARBA00004123"/>
    </source>
</evidence>
<comment type="similarity">
    <text evidence="4">Belongs to the cytidine and deoxycytidylate deaminase family.</text>
</comment>
<accession>A0A9P9A370</accession>
<evidence type="ECO:0000256" key="7">
    <source>
        <dbReference type="ARBA" id="ARBA00022723"/>
    </source>
</evidence>
<evidence type="ECO:0000313" key="19">
    <source>
        <dbReference type="Proteomes" id="UP000758603"/>
    </source>
</evidence>
<evidence type="ECO:0000256" key="16">
    <source>
        <dbReference type="ARBA" id="ARBA00084039"/>
    </source>
</evidence>
<keyword evidence="9" id="KW-0862">Zinc</keyword>
<dbReference type="InterPro" id="IPR002125">
    <property type="entry name" value="CMP_dCMP_dom"/>
</dbReference>
<dbReference type="Gene3D" id="3.40.140.10">
    <property type="entry name" value="Cytidine Deaminase, domain 2"/>
    <property type="match status" value="1"/>
</dbReference>
<evidence type="ECO:0000256" key="6">
    <source>
        <dbReference type="ARBA" id="ARBA00022490"/>
    </source>
</evidence>
<evidence type="ECO:0000256" key="11">
    <source>
        <dbReference type="ARBA" id="ARBA00050113"/>
    </source>
</evidence>
<evidence type="ECO:0000256" key="10">
    <source>
        <dbReference type="ARBA" id="ARBA00023242"/>
    </source>
</evidence>
<sequence>MALDDAMFLAMAFAEAKAGYEEGGIPIGAVLVSKDGKVLGRGRNQRVQESSNILHGETSALQNAGRLSPEAYKGATMYTTLSPCDMCTGACLLFGIPRVVVGENKSWLGGEEYLKKREVEVVVMDDKNCIELMEKFIREKPDIWNEDVGGKP</sequence>
<comment type="subunit">
    <text evidence="5">Homodimer.</text>
</comment>
<proteinExistence type="inferred from homology"/>
<protein>
    <recommendedName>
        <fullName evidence="15">Cytosine deaminase</fullName>
        <ecNumber evidence="14">3.5.4.1</ecNumber>
    </recommendedName>
    <alternativeName>
        <fullName evidence="16">Cytosine aminohydrolase</fullName>
    </alternativeName>
</protein>
<evidence type="ECO:0000256" key="14">
    <source>
        <dbReference type="ARBA" id="ARBA00066550"/>
    </source>
</evidence>
<dbReference type="CDD" id="cd01285">
    <property type="entry name" value="nucleoside_deaminase"/>
    <property type="match status" value="1"/>
</dbReference>
<keyword evidence="10" id="KW-0539">Nucleus</keyword>
<dbReference type="GeneID" id="70130320"/>
<evidence type="ECO:0000256" key="1">
    <source>
        <dbReference type="ARBA" id="ARBA00001947"/>
    </source>
</evidence>
<organism evidence="18 19">
    <name type="scientific">Truncatella angustata</name>
    <dbReference type="NCBI Taxonomy" id="152316"/>
    <lineage>
        <taxon>Eukaryota</taxon>
        <taxon>Fungi</taxon>
        <taxon>Dikarya</taxon>
        <taxon>Ascomycota</taxon>
        <taxon>Pezizomycotina</taxon>
        <taxon>Sordariomycetes</taxon>
        <taxon>Xylariomycetidae</taxon>
        <taxon>Amphisphaeriales</taxon>
        <taxon>Sporocadaceae</taxon>
        <taxon>Truncatella</taxon>
    </lineage>
</organism>
<evidence type="ECO:0000256" key="3">
    <source>
        <dbReference type="ARBA" id="ARBA00004496"/>
    </source>
</evidence>
<keyword evidence="19" id="KW-1185">Reference proteome</keyword>
<comment type="function">
    <text evidence="12">Catalyzes the hydrolytic deamination of cytosine to uracil or 5-methylcytosine to thymine. Is involved in the pyrimidine salvage pathway, which allows the cell to utilize cytosine for pyrimidine nucleotide synthesis.</text>
</comment>
<dbReference type="EMBL" id="JAGPXC010000001">
    <property type="protein sequence ID" value="KAH6660152.1"/>
    <property type="molecule type" value="Genomic_DNA"/>
</dbReference>
<gene>
    <name evidence="18" type="ORF">BKA67DRAFT_547032</name>
</gene>
<dbReference type="GO" id="GO:0019858">
    <property type="term" value="P:cytosine metabolic process"/>
    <property type="evidence" value="ECO:0007669"/>
    <property type="project" value="TreeGrafter"/>
</dbReference>
<comment type="subcellular location">
    <subcellularLocation>
        <location evidence="3">Cytoplasm</location>
    </subcellularLocation>
    <subcellularLocation>
        <location evidence="2">Nucleus</location>
    </subcellularLocation>
</comment>
<dbReference type="GO" id="GO:0046087">
    <property type="term" value="P:cytidine metabolic process"/>
    <property type="evidence" value="ECO:0007669"/>
    <property type="project" value="TreeGrafter"/>
</dbReference>
<dbReference type="EC" id="3.5.4.1" evidence="14"/>
<dbReference type="PANTHER" id="PTHR11079">
    <property type="entry name" value="CYTOSINE DEAMINASE FAMILY MEMBER"/>
    <property type="match status" value="1"/>
</dbReference>
<evidence type="ECO:0000256" key="5">
    <source>
        <dbReference type="ARBA" id="ARBA00011738"/>
    </source>
</evidence>
<keyword evidence="8" id="KW-0378">Hydrolase</keyword>
<reference evidence="18" key="1">
    <citation type="journal article" date="2021" name="Nat. Commun.">
        <title>Genetic determinants of endophytism in the Arabidopsis root mycobiome.</title>
        <authorList>
            <person name="Mesny F."/>
            <person name="Miyauchi S."/>
            <person name="Thiergart T."/>
            <person name="Pickel B."/>
            <person name="Atanasova L."/>
            <person name="Karlsson M."/>
            <person name="Huettel B."/>
            <person name="Barry K.W."/>
            <person name="Haridas S."/>
            <person name="Chen C."/>
            <person name="Bauer D."/>
            <person name="Andreopoulos W."/>
            <person name="Pangilinan J."/>
            <person name="LaButti K."/>
            <person name="Riley R."/>
            <person name="Lipzen A."/>
            <person name="Clum A."/>
            <person name="Drula E."/>
            <person name="Henrissat B."/>
            <person name="Kohler A."/>
            <person name="Grigoriev I.V."/>
            <person name="Martin F.M."/>
            <person name="Hacquard S."/>
        </authorList>
    </citation>
    <scope>NUCLEOTIDE SEQUENCE</scope>
    <source>
        <strain evidence="18">MPI-SDFR-AT-0073</strain>
    </source>
</reference>
<feature type="domain" description="CMP/dCMP-type deaminase" evidence="17">
    <location>
        <begin position="3"/>
        <end position="121"/>
    </location>
</feature>
<dbReference type="Pfam" id="PF00383">
    <property type="entry name" value="dCMP_cyt_deam_1"/>
    <property type="match status" value="1"/>
</dbReference>
<dbReference type="SUPFAM" id="SSF53927">
    <property type="entry name" value="Cytidine deaminase-like"/>
    <property type="match status" value="1"/>
</dbReference>
<comment type="catalytic activity">
    <reaction evidence="11">
        <text>cytosine + H2O + H(+) = uracil + NH4(+)</text>
        <dbReference type="Rhea" id="RHEA:20605"/>
        <dbReference type="ChEBI" id="CHEBI:15377"/>
        <dbReference type="ChEBI" id="CHEBI:15378"/>
        <dbReference type="ChEBI" id="CHEBI:16040"/>
        <dbReference type="ChEBI" id="CHEBI:17568"/>
        <dbReference type="ChEBI" id="CHEBI:28938"/>
        <dbReference type="EC" id="3.5.4.1"/>
    </reaction>
</comment>
<comment type="pathway">
    <text evidence="13">Pyrimidine metabolism; UMP biosynthesis via salvage pathway; uracil from cytosine: step 1/1.</text>
</comment>
<dbReference type="Proteomes" id="UP000758603">
    <property type="component" value="Unassembled WGS sequence"/>
</dbReference>
<dbReference type="PANTHER" id="PTHR11079:SF190">
    <property type="entry name" value="CYTOSINE DEAMINASE"/>
    <property type="match status" value="1"/>
</dbReference>
<dbReference type="FunFam" id="3.40.140.10:FF:000016">
    <property type="entry name" value="Cytosine deaminase"/>
    <property type="match status" value="1"/>
</dbReference>
<evidence type="ECO:0000259" key="17">
    <source>
        <dbReference type="PROSITE" id="PS51747"/>
    </source>
</evidence>
<dbReference type="InterPro" id="IPR016193">
    <property type="entry name" value="Cytidine_deaminase-like"/>
</dbReference>
<dbReference type="GO" id="GO:0005634">
    <property type="term" value="C:nucleus"/>
    <property type="evidence" value="ECO:0007669"/>
    <property type="project" value="UniProtKB-SubCell"/>
</dbReference>
<keyword evidence="7" id="KW-0479">Metal-binding</keyword>